<dbReference type="RefSeq" id="WP_012455679.1">
    <property type="nucleotide sequence ID" value="NC_010725.1"/>
</dbReference>
<dbReference type="Proteomes" id="UP000007136">
    <property type="component" value="Chromosome"/>
</dbReference>
<protein>
    <submittedName>
        <fullName evidence="1">Uncharacterized protein</fullName>
    </submittedName>
</protein>
<proteinExistence type="predicted"/>
<dbReference type="AlphaFoldDB" id="B1Z9L1"/>
<evidence type="ECO:0000313" key="2">
    <source>
        <dbReference type="Proteomes" id="UP000007136"/>
    </source>
</evidence>
<reference evidence="1" key="1">
    <citation type="submission" date="2008-04" db="EMBL/GenBank/DDBJ databases">
        <title>Complete sequence of chromosome of Methylobacterium populi BJ001.</title>
        <authorList>
            <consortium name="US DOE Joint Genome Institute"/>
            <person name="Copeland A."/>
            <person name="Lucas S."/>
            <person name="Lapidus A."/>
            <person name="Glavina del Rio T."/>
            <person name="Dalin E."/>
            <person name="Tice H."/>
            <person name="Bruce D."/>
            <person name="Goodwin L."/>
            <person name="Pitluck S."/>
            <person name="Chertkov O."/>
            <person name="Brettin T."/>
            <person name="Detter J.C."/>
            <person name="Han C."/>
            <person name="Kuske C.R."/>
            <person name="Schmutz J."/>
            <person name="Larimer F."/>
            <person name="Land M."/>
            <person name="Hauser L."/>
            <person name="Kyrpides N."/>
            <person name="Mikhailova N."/>
            <person name="Marx C."/>
            <person name="Richardson P."/>
        </authorList>
    </citation>
    <scope>NUCLEOTIDE SEQUENCE [LARGE SCALE GENOMIC DNA]</scope>
    <source>
        <strain evidence="1">BJ001</strain>
    </source>
</reference>
<dbReference type="EMBL" id="CP001029">
    <property type="protein sequence ID" value="ACB81975.1"/>
    <property type="molecule type" value="Genomic_DNA"/>
</dbReference>
<gene>
    <name evidence="1" type="ordered locus">Mpop_3847</name>
</gene>
<dbReference type="OrthoDB" id="7833521at2"/>
<name>B1Z9L1_METPB</name>
<dbReference type="HOGENOM" id="CLU_1249409_0_0_5"/>
<accession>B1Z9L1</accession>
<organism evidence="1 2">
    <name type="scientific">Methylorubrum populi (strain ATCC BAA-705 / NCIMB 13946 / BJ001)</name>
    <name type="common">Methylobacterium populi</name>
    <dbReference type="NCBI Taxonomy" id="441620"/>
    <lineage>
        <taxon>Bacteria</taxon>
        <taxon>Pseudomonadati</taxon>
        <taxon>Pseudomonadota</taxon>
        <taxon>Alphaproteobacteria</taxon>
        <taxon>Hyphomicrobiales</taxon>
        <taxon>Methylobacteriaceae</taxon>
        <taxon>Methylorubrum</taxon>
    </lineage>
</organism>
<dbReference type="KEGG" id="mpo:Mpop_3847"/>
<dbReference type="eggNOG" id="ENOG50323HB">
    <property type="taxonomic scope" value="Bacteria"/>
</dbReference>
<sequence>MPLESISLRKLLKIGFSAPNRRRGALRNIIRDDQARAAGLAGEGGDFYGPFWADARAHVFGTEDLHESTTGRMAGNRNRQRLYPLLRDGFLRWWNAYRRRTNEPFQLGPSQRTRYEVPDLAAAVKVDSILSITDGLGSHHYVYPYFAEAPAVSEEAARLGLWVLGRALPNVPPEQFRLLDVFRGQAFSIKETPLQGDEEQLFHRMYAGLVQERNGLRGPEAL</sequence>
<evidence type="ECO:0000313" key="1">
    <source>
        <dbReference type="EMBL" id="ACB81975.1"/>
    </source>
</evidence>